<dbReference type="Proteomes" id="UP001316803">
    <property type="component" value="Unassembled WGS sequence"/>
</dbReference>
<reference evidence="7 8" key="1">
    <citation type="submission" date="2022-12" db="EMBL/GenBank/DDBJ databases">
        <title>Genomic features and morphological characterization of a novel Knufia sp. strain isolated from spacecraft assembly facility.</title>
        <authorList>
            <person name="Teixeira M."/>
            <person name="Chander A.M."/>
            <person name="Stajich J.E."/>
            <person name="Venkateswaran K."/>
        </authorList>
    </citation>
    <scope>NUCLEOTIDE SEQUENCE [LARGE SCALE GENOMIC DNA]</scope>
    <source>
        <strain evidence="7 8">FJI-L2-BK-P2</strain>
    </source>
</reference>
<dbReference type="GO" id="GO:0004022">
    <property type="term" value="F:alcohol dehydrogenase (NAD+) activity"/>
    <property type="evidence" value="ECO:0007669"/>
    <property type="project" value="TreeGrafter"/>
</dbReference>
<comment type="cofactor">
    <cofactor evidence="1">
        <name>Zn(2+)</name>
        <dbReference type="ChEBI" id="CHEBI:29105"/>
    </cofactor>
</comment>
<dbReference type="AlphaFoldDB" id="A0AAN8E9M8"/>
<dbReference type="PANTHER" id="PTHR42940:SF8">
    <property type="entry name" value="VACUOLAR PROTEIN SORTING-ASSOCIATED PROTEIN 11"/>
    <property type="match status" value="1"/>
</dbReference>
<dbReference type="SMART" id="SM00829">
    <property type="entry name" value="PKS_ER"/>
    <property type="match status" value="1"/>
</dbReference>
<dbReference type="Pfam" id="PF00107">
    <property type="entry name" value="ADH_zinc_N"/>
    <property type="match status" value="1"/>
</dbReference>
<evidence type="ECO:0000259" key="6">
    <source>
        <dbReference type="SMART" id="SM00829"/>
    </source>
</evidence>
<dbReference type="CDD" id="cd08240">
    <property type="entry name" value="6_hydroxyhexanoate_dh_like"/>
    <property type="match status" value="1"/>
</dbReference>
<evidence type="ECO:0000256" key="5">
    <source>
        <dbReference type="ARBA" id="ARBA00023002"/>
    </source>
</evidence>
<evidence type="ECO:0000256" key="2">
    <source>
        <dbReference type="ARBA" id="ARBA00008072"/>
    </source>
</evidence>
<dbReference type="Pfam" id="PF08240">
    <property type="entry name" value="ADH_N"/>
    <property type="match status" value="1"/>
</dbReference>
<keyword evidence="8" id="KW-1185">Reference proteome</keyword>
<keyword evidence="4" id="KW-0862">Zinc</keyword>
<evidence type="ECO:0000313" key="8">
    <source>
        <dbReference type="Proteomes" id="UP001316803"/>
    </source>
</evidence>
<keyword evidence="3" id="KW-0479">Metal-binding</keyword>
<dbReference type="InterPro" id="IPR013154">
    <property type="entry name" value="ADH-like_N"/>
</dbReference>
<dbReference type="InterPro" id="IPR011032">
    <property type="entry name" value="GroES-like_sf"/>
</dbReference>
<accession>A0AAN8E9M8</accession>
<comment type="similarity">
    <text evidence="2">Belongs to the zinc-containing alcohol dehydrogenase family.</text>
</comment>
<evidence type="ECO:0000256" key="4">
    <source>
        <dbReference type="ARBA" id="ARBA00022833"/>
    </source>
</evidence>
<protein>
    <recommendedName>
        <fullName evidence="6">Enoyl reductase (ER) domain-containing protein</fullName>
    </recommendedName>
</protein>
<evidence type="ECO:0000256" key="3">
    <source>
        <dbReference type="ARBA" id="ARBA00022723"/>
    </source>
</evidence>
<organism evidence="7 8">
    <name type="scientific">Knufia fluminis</name>
    <dbReference type="NCBI Taxonomy" id="191047"/>
    <lineage>
        <taxon>Eukaryota</taxon>
        <taxon>Fungi</taxon>
        <taxon>Dikarya</taxon>
        <taxon>Ascomycota</taxon>
        <taxon>Pezizomycotina</taxon>
        <taxon>Eurotiomycetes</taxon>
        <taxon>Chaetothyriomycetidae</taxon>
        <taxon>Chaetothyriales</taxon>
        <taxon>Trichomeriaceae</taxon>
        <taxon>Knufia</taxon>
    </lineage>
</organism>
<dbReference type="GO" id="GO:0005737">
    <property type="term" value="C:cytoplasm"/>
    <property type="evidence" value="ECO:0007669"/>
    <property type="project" value="TreeGrafter"/>
</dbReference>
<comment type="caution">
    <text evidence="7">The sequence shown here is derived from an EMBL/GenBank/DDBJ whole genome shotgun (WGS) entry which is preliminary data.</text>
</comment>
<sequence>MPDTMDVWALVEHEKPLEKIQQPIPEPKGKEVLIKVTHCGVCHSDIHFWEGFYDLGGGRRLNIKDRGVKLPVAMGHEILGDIVKAGPDAGEQPAGARRAVYPWLGCGSCRRCAREEDNMCTAQKSLGIVQNGGYAEYVLVPDSRYLVDPGDVDPAVACTFGCSGITTLNAISKLMPLDPEEHVVLVGAGGLGLAAISILKAYGHEKIISVDIGDDKLEAARKAGATAVVNSTGADPAKEIMTAAGGPVLAVIDFVNISKTATMIQNILGKGAKWVQVGIMGGSVEVSLAGMVFKNTTMMGNITGDPKHLREVARLGREQKLPPLPVTKMPWDEVNKALTLLREGKVTGRLVLVRE</sequence>
<dbReference type="EMBL" id="JAKLMC020000031">
    <property type="protein sequence ID" value="KAK5949919.1"/>
    <property type="molecule type" value="Genomic_DNA"/>
</dbReference>
<dbReference type="InterPro" id="IPR013149">
    <property type="entry name" value="ADH-like_C"/>
</dbReference>
<dbReference type="SUPFAM" id="SSF51735">
    <property type="entry name" value="NAD(P)-binding Rossmann-fold domains"/>
    <property type="match status" value="1"/>
</dbReference>
<dbReference type="GO" id="GO:0046872">
    <property type="term" value="F:metal ion binding"/>
    <property type="evidence" value="ECO:0007669"/>
    <property type="project" value="UniProtKB-KW"/>
</dbReference>
<gene>
    <name evidence="7" type="ORF">OHC33_009104</name>
</gene>
<dbReference type="SUPFAM" id="SSF50129">
    <property type="entry name" value="GroES-like"/>
    <property type="match status" value="1"/>
</dbReference>
<feature type="domain" description="Enoyl reductase (ER)" evidence="6">
    <location>
        <begin position="9"/>
        <end position="352"/>
    </location>
</feature>
<proteinExistence type="inferred from homology"/>
<evidence type="ECO:0000313" key="7">
    <source>
        <dbReference type="EMBL" id="KAK5949919.1"/>
    </source>
</evidence>
<dbReference type="Gene3D" id="3.40.50.720">
    <property type="entry name" value="NAD(P)-binding Rossmann-like Domain"/>
    <property type="match status" value="1"/>
</dbReference>
<dbReference type="Gene3D" id="3.90.180.10">
    <property type="entry name" value="Medium-chain alcohol dehydrogenases, catalytic domain"/>
    <property type="match status" value="1"/>
</dbReference>
<dbReference type="InterPro" id="IPR020843">
    <property type="entry name" value="ER"/>
</dbReference>
<keyword evidence="5" id="KW-0560">Oxidoreductase</keyword>
<dbReference type="InterPro" id="IPR036291">
    <property type="entry name" value="NAD(P)-bd_dom_sf"/>
</dbReference>
<dbReference type="PANTHER" id="PTHR42940">
    <property type="entry name" value="ALCOHOL DEHYDROGENASE 1-RELATED"/>
    <property type="match status" value="1"/>
</dbReference>
<evidence type="ECO:0000256" key="1">
    <source>
        <dbReference type="ARBA" id="ARBA00001947"/>
    </source>
</evidence>
<name>A0AAN8E9M8_9EURO</name>